<comment type="caution">
    <text evidence="3">The sequence shown here is derived from an EMBL/GenBank/DDBJ whole genome shotgun (WGS) entry which is preliminary data.</text>
</comment>
<dbReference type="EMBL" id="BSFN01000006">
    <property type="protein sequence ID" value="GLK89350.1"/>
    <property type="molecule type" value="Genomic_DNA"/>
</dbReference>
<evidence type="ECO:0000259" key="2">
    <source>
        <dbReference type="Pfam" id="PF06863"/>
    </source>
</evidence>
<name>A0A9W6NG06_9PSED</name>
<dbReference type="Proteomes" id="UP001143328">
    <property type="component" value="Unassembled WGS sequence"/>
</dbReference>
<dbReference type="Gene3D" id="2.60.120.600">
    <property type="entry name" value="Domain of unknown function DUF1214, C-terminal domain"/>
    <property type="match status" value="1"/>
</dbReference>
<evidence type="ECO:0000313" key="4">
    <source>
        <dbReference type="Proteomes" id="UP001143328"/>
    </source>
</evidence>
<dbReference type="PANTHER" id="PTHR36509">
    <property type="entry name" value="BLL3101 PROTEIN"/>
    <property type="match status" value="1"/>
</dbReference>
<evidence type="ECO:0008006" key="5">
    <source>
        <dbReference type="Google" id="ProtNLM"/>
    </source>
</evidence>
<evidence type="ECO:0000259" key="1">
    <source>
        <dbReference type="Pfam" id="PF06742"/>
    </source>
</evidence>
<dbReference type="SUPFAM" id="SSF160935">
    <property type="entry name" value="VPA0735-like"/>
    <property type="match status" value="1"/>
</dbReference>
<dbReference type="AlphaFoldDB" id="A0A9W6NG06"/>
<feature type="domain" description="DUF1214" evidence="1">
    <location>
        <begin position="332"/>
        <end position="439"/>
    </location>
</feature>
<accession>A0A9W6NG06</accession>
<dbReference type="InterPro" id="IPR010679">
    <property type="entry name" value="DUF1254"/>
</dbReference>
<protein>
    <recommendedName>
        <fullName evidence="5">DUF1254 domain-containing protein</fullName>
    </recommendedName>
</protein>
<dbReference type="RefSeq" id="WP_271195551.1">
    <property type="nucleotide sequence ID" value="NZ_BSFN01000006.1"/>
</dbReference>
<dbReference type="PANTHER" id="PTHR36509:SF2">
    <property type="entry name" value="BLL3101 PROTEIN"/>
    <property type="match status" value="1"/>
</dbReference>
<sequence length="456" mass="50432">MRSRFLLKGVAALGVLVLLAAAVLFSQRQTIRDAAEGYVFGYPLVITELTRDGFNNSLAPLQHLVHVQKFPDAHFREIVRPNVDTLYSVAWLDLSEQALVFEMPATERYNVMQFLDAWTNVYASLGPRTTGKGAGTYLLVGPSWKGDTPAGMRVLRSPTTIAWLLGRLQTNGVADYDTVHGIQQHIRLTPLDDWQQGKRSESLVPPVNVKRGVPPLFQMRALDSRDFFQRLARLMASNPPTANVDQQALQGLARLGVQPGQDVRAWGWLQQRAVALGIWLAERKLQDAIAHPPALKAGWRVPPPQVGRYGSEYGLRAAVAMAGFGANLAEDAIYPNALQDADGKPLQGGQRYRLHFAAGQLPPVRAFWSVTVYDADGYLVDNPLNRYALGDRDALKRNADGSLDIYLQADAPASEWQANWLPIPRDGGFALTARLYWPEAVILSGQWNMPAIVRVP</sequence>
<dbReference type="Pfam" id="PF06863">
    <property type="entry name" value="DUF1254"/>
    <property type="match status" value="1"/>
</dbReference>
<gene>
    <name evidence="3" type="ORF">GCM10017655_24120</name>
</gene>
<dbReference type="InterPro" id="IPR037049">
    <property type="entry name" value="DUF1214_C_sf"/>
</dbReference>
<reference evidence="3" key="2">
    <citation type="submission" date="2023-01" db="EMBL/GenBank/DDBJ databases">
        <authorList>
            <person name="Sun Q."/>
            <person name="Evtushenko L."/>
        </authorList>
    </citation>
    <scope>NUCLEOTIDE SEQUENCE</scope>
    <source>
        <strain evidence="3">VKM B-2935</strain>
    </source>
</reference>
<reference evidence="3" key="1">
    <citation type="journal article" date="2014" name="Int. J. Syst. Evol. Microbiol.">
        <title>Complete genome sequence of Corynebacterium casei LMG S-19264T (=DSM 44701T), isolated from a smear-ripened cheese.</title>
        <authorList>
            <consortium name="US DOE Joint Genome Institute (JGI-PGF)"/>
            <person name="Walter F."/>
            <person name="Albersmeier A."/>
            <person name="Kalinowski J."/>
            <person name="Ruckert C."/>
        </authorList>
    </citation>
    <scope>NUCLEOTIDE SEQUENCE</scope>
    <source>
        <strain evidence="3">VKM B-2935</strain>
    </source>
</reference>
<organism evidence="3 4">
    <name type="scientific">Pseudomonas turukhanskensis</name>
    <dbReference type="NCBI Taxonomy" id="1806536"/>
    <lineage>
        <taxon>Bacteria</taxon>
        <taxon>Pseudomonadati</taxon>
        <taxon>Pseudomonadota</taxon>
        <taxon>Gammaproteobacteria</taxon>
        <taxon>Pseudomonadales</taxon>
        <taxon>Pseudomonadaceae</taxon>
        <taxon>Pseudomonas</taxon>
    </lineage>
</organism>
<dbReference type="Pfam" id="PF06742">
    <property type="entry name" value="DUF1214"/>
    <property type="match status" value="1"/>
</dbReference>
<dbReference type="InterPro" id="IPR037050">
    <property type="entry name" value="DUF1254_sf"/>
</dbReference>
<dbReference type="Gene3D" id="2.60.40.1610">
    <property type="entry name" value="Domain of unknown function DUF1254"/>
    <property type="match status" value="1"/>
</dbReference>
<dbReference type="InterPro" id="IPR010621">
    <property type="entry name" value="DUF1214"/>
</dbReference>
<proteinExistence type="predicted"/>
<feature type="domain" description="DUF1254" evidence="2">
    <location>
        <begin position="63"/>
        <end position="190"/>
    </location>
</feature>
<keyword evidence="4" id="KW-1185">Reference proteome</keyword>
<evidence type="ECO:0000313" key="3">
    <source>
        <dbReference type="EMBL" id="GLK89350.1"/>
    </source>
</evidence>